<proteinExistence type="predicted"/>
<organism evidence="2">
    <name type="scientific">freshwater metagenome</name>
    <dbReference type="NCBI Taxonomy" id="449393"/>
    <lineage>
        <taxon>unclassified sequences</taxon>
        <taxon>metagenomes</taxon>
        <taxon>ecological metagenomes</taxon>
    </lineage>
</organism>
<dbReference type="PROSITE" id="PS00430">
    <property type="entry name" value="TONB_DEPENDENT_REC_1"/>
    <property type="match status" value="1"/>
</dbReference>
<dbReference type="AlphaFoldDB" id="A0A6J7IMC1"/>
<evidence type="ECO:0000313" key="2">
    <source>
        <dbReference type="EMBL" id="CAB4931462.1"/>
    </source>
</evidence>
<gene>
    <name evidence="2" type="ORF">UFOPK3662_01249</name>
</gene>
<reference evidence="2" key="1">
    <citation type="submission" date="2020-05" db="EMBL/GenBank/DDBJ databases">
        <authorList>
            <person name="Chiriac C."/>
            <person name="Salcher M."/>
            <person name="Ghai R."/>
            <person name="Kavagutti S V."/>
        </authorList>
    </citation>
    <scope>NUCLEOTIDE SEQUENCE</scope>
</reference>
<protein>
    <submittedName>
        <fullName evidence="2">Unannotated protein</fullName>
    </submittedName>
</protein>
<keyword evidence="1" id="KW-0472">Membrane</keyword>
<keyword evidence="1" id="KW-0812">Transmembrane</keyword>
<evidence type="ECO:0000256" key="1">
    <source>
        <dbReference type="SAM" id="Phobius"/>
    </source>
</evidence>
<sequence>MTRTVGELLARVRSVLTLLLVGVASALAASALAPLTSAESVLVIAALGTAATALLGSRHLLVLPPARVLMLPARWAGEVLVHLAGRSTDVVHHPQRPRAPGLV</sequence>
<keyword evidence="1" id="KW-1133">Transmembrane helix</keyword>
<dbReference type="EMBL" id="CAFBMW010000008">
    <property type="protein sequence ID" value="CAB4931462.1"/>
    <property type="molecule type" value="Genomic_DNA"/>
</dbReference>
<feature type="transmembrane region" description="Helical" evidence="1">
    <location>
        <begin position="12"/>
        <end position="35"/>
    </location>
</feature>
<name>A0A6J7IMC1_9ZZZZ</name>
<accession>A0A6J7IMC1</accession>
<dbReference type="InterPro" id="IPR010916">
    <property type="entry name" value="TonB_box_CS"/>
</dbReference>
<feature type="transmembrane region" description="Helical" evidence="1">
    <location>
        <begin position="41"/>
        <end position="61"/>
    </location>
</feature>